<sequence length="468" mass="47279">MRAQTGDVTDSVLSPAARSAPSELTPARRKRATAAILAGVALATLDTAIANTALPTIAADLGVDPADSVWIVNAYQLAVVATLLPIAALGEIVGQRRVYLVGLALFTVASLVCALAWSLPALVAARVLQGVGASALMAVNVALIRFVTPPHQLGRGMGLNAFVVGVGFALGPTAASLILLVASWPWLFAVNLPIGLAALALARRALPETGRSGHAFDGVAALLNAATFALLVLGLGEAAHAGPLWRVLAEFAGALACGALLLRRQAGHPAPMLAVDLFRRPLFALSAATSVCSFAAQGLAFVSLPFLFQHALGHSQVETGFLMTPWPLVVALMAPVAGRLSDRYPPGLLGGIGLALLAVGMASLALLPAAPDVWGTAWRMALCGAGFGFFQAPNLRAIMTSAPAARSGGASGIVATSRLVGQTTGAALVAACFALAAAHGPVLALGLGAAFAGVASLISLSRLALERG</sequence>
<feature type="region of interest" description="Disordered" evidence="7">
    <location>
        <begin position="1"/>
        <end position="26"/>
    </location>
</feature>
<proteinExistence type="predicted"/>
<dbReference type="AlphaFoldDB" id="A0A8H8WVD8"/>
<evidence type="ECO:0000256" key="8">
    <source>
        <dbReference type="SAM" id="Phobius"/>
    </source>
</evidence>
<evidence type="ECO:0000256" key="3">
    <source>
        <dbReference type="ARBA" id="ARBA00022475"/>
    </source>
</evidence>
<dbReference type="InterPro" id="IPR011701">
    <property type="entry name" value="MFS"/>
</dbReference>
<dbReference type="PANTHER" id="PTHR42718:SF46">
    <property type="entry name" value="BLR6921 PROTEIN"/>
    <property type="match status" value="1"/>
</dbReference>
<evidence type="ECO:0000256" key="4">
    <source>
        <dbReference type="ARBA" id="ARBA00022692"/>
    </source>
</evidence>
<dbReference type="InterPro" id="IPR020846">
    <property type="entry name" value="MFS_dom"/>
</dbReference>
<reference evidence="10" key="1">
    <citation type="submission" date="2020-11" db="EMBL/GenBank/DDBJ databases">
        <title>Complete genome sequence of a novel pathogenic Methylobacterium strain isolated from rice in Vietnam.</title>
        <authorList>
            <person name="Lai K."/>
            <person name="Okazaki S."/>
            <person name="Higashi K."/>
            <person name="Mori H."/>
            <person name="Toyoda A."/>
            <person name="Kurokawa K."/>
        </authorList>
    </citation>
    <scope>NUCLEOTIDE SEQUENCE</scope>
    <source>
        <strain evidence="10">VL1</strain>
    </source>
</reference>
<feature type="transmembrane region" description="Helical" evidence="8">
    <location>
        <begin position="444"/>
        <end position="465"/>
    </location>
</feature>
<protein>
    <submittedName>
        <fullName evidence="10">MFS transporter</fullName>
    </submittedName>
</protein>
<evidence type="ECO:0000313" key="10">
    <source>
        <dbReference type="EMBL" id="BCM85148.1"/>
    </source>
</evidence>
<dbReference type="GO" id="GO:0005886">
    <property type="term" value="C:plasma membrane"/>
    <property type="evidence" value="ECO:0007669"/>
    <property type="project" value="UniProtKB-SubCell"/>
</dbReference>
<feature type="transmembrane region" description="Helical" evidence="8">
    <location>
        <begin position="186"/>
        <end position="206"/>
    </location>
</feature>
<accession>A0A8H8WVD8</accession>
<dbReference type="PROSITE" id="PS50850">
    <property type="entry name" value="MFS"/>
    <property type="match status" value="1"/>
</dbReference>
<feature type="domain" description="Major facilitator superfamily (MFS) profile" evidence="9">
    <location>
        <begin position="32"/>
        <end position="467"/>
    </location>
</feature>
<keyword evidence="3" id="KW-1003">Cell membrane</keyword>
<feature type="transmembrane region" description="Helical" evidence="8">
    <location>
        <begin position="320"/>
        <end position="340"/>
    </location>
</feature>
<feature type="transmembrane region" description="Helical" evidence="8">
    <location>
        <begin position="376"/>
        <end position="398"/>
    </location>
</feature>
<feature type="transmembrane region" description="Helical" evidence="8">
    <location>
        <begin position="347"/>
        <end position="370"/>
    </location>
</feature>
<keyword evidence="4 8" id="KW-0812">Transmembrane</keyword>
<name>A0A8H8WVD8_9HYPH</name>
<dbReference type="CDD" id="cd17321">
    <property type="entry name" value="MFS_MMR_MDR_like"/>
    <property type="match status" value="1"/>
</dbReference>
<dbReference type="PRINTS" id="PR01036">
    <property type="entry name" value="TCRTETB"/>
</dbReference>
<dbReference type="InterPro" id="IPR036259">
    <property type="entry name" value="MFS_trans_sf"/>
</dbReference>
<evidence type="ECO:0000259" key="9">
    <source>
        <dbReference type="PROSITE" id="PS50850"/>
    </source>
</evidence>
<comment type="subcellular location">
    <subcellularLocation>
        <location evidence="1">Cell membrane</location>
        <topology evidence="1">Multi-pass membrane protein</topology>
    </subcellularLocation>
</comment>
<evidence type="ECO:0000256" key="7">
    <source>
        <dbReference type="SAM" id="MobiDB-lite"/>
    </source>
</evidence>
<dbReference type="EMBL" id="AP024145">
    <property type="protein sequence ID" value="BCM85148.1"/>
    <property type="molecule type" value="Genomic_DNA"/>
</dbReference>
<dbReference type="Gene3D" id="1.20.1720.10">
    <property type="entry name" value="Multidrug resistance protein D"/>
    <property type="match status" value="1"/>
</dbReference>
<feature type="transmembrane region" description="Helical" evidence="8">
    <location>
        <begin position="244"/>
        <end position="262"/>
    </location>
</feature>
<dbReference type="KEGG" id="mind:mvi_36090"/>
<feature type="transmembrane region" description="Helical" evidence="8">
    <location>
        <begin position="159"/>
        <end position="180"/>
    </location>
</feature>
<feature type="transmembrane region" description="Helical" evidence="8">
    <location>
        <begin position="218"/>
        <end position="238"/>
    </location>
</feature>
<evidence type="ECO:0000256" key="6">
    <source>
        <dbReference type="ARBA" id="ARBA00023136"/>
    </source>
</evidence>
<evidence type="ECO:0000256" key="1">
    <source>
        <dbReference type="ARBA" id="ARBA00004651"/>
    </source>
</evidence>
<dbReference type="Gene3D" id="1.20.1250.20">
    <property type="entry name" value="MFS general substrate transporter like domains"/>
    <property type="match status" value="1"/>
</dbReference>
<dbReference type="Pfam" id="PF07690">
    <property type="entry name" value="MFS_1"/>
    <property type="match status" value="1"/>
</dbReference>
<keyword evidence="5 8" id="KW-1133">Transmembrane helix</keyword>
<evidence type="ECO:0000256" key="5">
    <source>
        <dbReference type="ARBA" id="ARBA00022989"/>
    </source>
</evidence>
<feature type="transmembrane region" description="Helical" evidence="8">
    <location>
        <begin position="34"/>
        <end position="54"/>
    </location>
</feature>
<gene>
    <name evidence="10" type="ORF">mvi_36090</name>
</gene>
<feature type="transmembrane region" description="Helical" evidence="8">
    <location>
        <begin position="419"/>
        <end position="438"/>
    </location>
</feature>
<keyword evidence="2" id="KW-0813">Transport</keyword>
<feature type="transmembrane region" description="Helical" evidence="8">
    <location>
        <begin position="98"/>
        <end position="117"/>
    </location>
</feature>
<dbReference type="PANTHER" id="PTHR42718">
    <property type="entry name" value="MAJOR FACILITATOR SUPERFAMILY MULTIDRUG TRANSPORTER MFSC"/>
    <property type="match status" value="1"/>
</dbReference>
<feature type="transmembrane region" description="Helical" evidence="8">
    <location>
        <begin position="282"/>
        <end position="308"/>
    </location>
</feature>
<evidence type="ECO:0000256" key="2">
    <source>
        <dbReference type="ARBA" id="ARBA00022448"/>
    </source>
</evidence>
<keyword evidence="6 8" id="KW-0472">Membrane</keyword>
<evidence type="ECO:0000313" key="11">
    <source>
        <dbReference type="Proteomes" id="UP000663508"/>
    </source>
</evidence>
<dbReference type="Proteomes" id="UP000663508">
    <property type="component" value="Chromosome"/>
</dbReference>
<dbReference type="SUPFAM" id="SSF103473">
    <property type="entry name" value="MFS general substrate transporter"/>
    <property type="match status" value="1"/>
</dbReference>
<feature type="transmembrane region" description="Helical" evidence="8">
    <location>
        <begin position="123"/>
        <end position="147"/>
    </location>
</feature>
<organism evidence="10 11">
    <name type="scientific">Methylobacterium indicum</name>
    <dbReference type="NCBI Taxonomy" id="1775910"/>
    <lineage>
        <taxon>Bacteria</taxon>
        <taxon>Pseudomonadati</taxon>
        <taxon>Pseudomonadota</taxon>
        <taxon>Alphaproteobacteria</taxon>
        <taxon>Hyphomicrobiales</taxon>
        <taxon>Methylobacteriaceae</taxon>
        <taxon>Methylobacterium</taxon>
    </lineage>
</organism>
<feature type="transmembrane region" description="Helical" evidence="8">
    <location>
        <begin position="74"/>
        <end position="93"/>
    </location>
</feature>
<dbReference type="GO" id="GO:0022857">
    <property type="term" value="F:transmembrane transporter activity"/>
    <property type="evidence" value="ECO:0007669"/>
    <property type="project" value="InterPro"/>
</dbReference>
<feature type="compositionally biased region" description="Polar residues" evidence="7">
    <location>
        <begin position="1"/>
        <end position="12"/>
    </location>
</feature>